<dbReference type="SUPFAM" id="SSF69304">
    <property type="entry name" value="Tricorn protease N-terminal domain"/>
    <property type="match status" value="1"/>
</dbReference>
<feature type="domain" description="Calx-beta" evidence="5">
    <location>
        <begin position="902"/>
        <end position="960"/>
    </location>
</feature>
<keyword evidence="2" id="KW-0677">Repeat</keyword>
<dbReference type="Pfam" id="PF03160">
    <property type="entry name" value="Calx-beta"/>
    <property type="match status" value="4"/>
</dbReference>
<keyword evidence="7" id="KW-1185">Reference proteome</keyword>
<evidence type="ECO:0000256" key="2">
    <source>
        <dbReference type="ARBA" id="ARBA00022737"/>
    </source>
</evidence>
<evidence type="ECO:0000313" key="6">
    <source>
        <dbReference type="EMBL" id="EAR30327.1"/>
    </source>
</evidence>
<dbReference type="GO" id="GO:0016020">
    <property type="term" value="C:membrane"/>
    <property type="evidence" value="ECO:0007669"/>
    <property type="project" value="InterPro"/>
</dbReference>
<feature type="signal peptide" evidence="4">
    <location>
        <begin position="1"/>
        <end position="20"/>
    </location>
</feature>
<comment type="caution">
    <text evidence="6">The sequence shown here is derived from an EMBL/GenBank/DDBJ whole genome shotgun (WGS) entry which is preliminary data.</text>
</comment>
<accession>A4C445</accession>
<evidence type="ECO:0000256" key="3">
    <source>
        <dbReference type="ARBA" id="ARBA00022837"/>
    </source>
</evidence>
<evidence type="ECO:0000313" key="7">
    <source>
        <dbReference type="Proteomes" id="UP000006201"/>
    </source>
</evidence>
<dbReference type="InterPro" id="IPR003644">
    <property type="entry name" value="Calx_beta"/>
</dbReference>
<reference evidence="6 7" key="1">
    <citation type="submission" date="2006-02" db="EMBL/GenBank/DDBJ databases">
        <authorList>
            <person name="Moran M.A."/>
            <person name="Kjelleberg S."/>
            <person name="Egan S."/>
            <person name="Saunders N."/>
            <person name="Thomas T."/>
            <person name="Ferriera S."/>
            <person name="Johnson J."/>
            <person name="Kravitz S."/>
            <person name="Halpern A."/>
            <person name="Remington K."/>
            <person name="Beeson K."/>
            <person name="Tran B."/>
            <person name="Rogers Y.-H."/>
            <person name="Friedman R."/>
            <person name="Venter J.C."/>
        </authorList>
    </citation>
    <scope>NUCLEOTIDE SEQUENCE [LARGE SCALE GENOMIC DNA]</scope>
    <source>
        <strain evidence="6 7">D2</strain>
    </source>
</reference>
<dbReference type="SMR" id="A4C445"/>
<dbReference type="GO" id="GO:0007154">
    <property type="term" value="P:cell communication"/>
    <property type="evidence" value="ECO:0007669"/>
    <property type="project" value="InterPro"/>
</dbReference>
<feature type="chain" id="PRO_5002666892" evidence="4">
    <location>
        <begin position="21"/>
        <end position="1600"/>
    </location>
</feature>
<dbReference type="Proteomes" id="UP000006201">
    <property type="component" value="Unassembled WGS sequence"/>
</dbReference>
<dbReference type="NCBIfam" id="NF012211">
    <property type="entry name" value="tand_rpt_95"/>
    <property type="match status" value="4"/>
</dbReference>
<dbReference type="STRING" id="87626.PTD2_02121"/>
<dbReference type="HOGENOM" id="CLU_244319_0_0_6"/>
<evidence type="ECO:0000256" key="1">
    <source>
        <dbReference type="ARBA" id="ARBA00022729"/>
    </source>
</evidence>
<evidence type="ECO:0000259" key="5">
    <source>
        <dbReference type="Pfam" id="PF03160"/>
    </source>
</evidence>
<dbReference type="Gene3D" id="2.60.40.2810">
    <property type="match status" value="4"/>
</dbReference>
<dbReference type="OrthoDB" id="5918553at2"/>
<dbReference type="Pfam" id="PF17963">
    <property type="entry name" value="Big_9"/>
    <property type="match status" value="4"/>
</dbReference>
<sequence>MKLKRLTCGVLLALGGQVQANEVCSSEVYGVNLNAGSSIVKITPTTGQFALHSSVLQYSDALAYQESTDRLYYVTKPVNGKPRLVYVDMATEQHVDVAATTGTYRLAFSPDGQTLWGSSEDTVFNINTNDGTVSNKVTLTGFATDADKLWGDIVFINDTLHIVTNKKLFAVDLAAGTVREVGMHNLSVTGSTIDSLGQLLVSSNAGNNKTDLYTLDPATAKPSLLSSINYRINDLATRTYVQPACTQLQDNVSSVEAIKNNSVEGQVLHARVHFEQPISTDTVTYLNIENASAQKNADFDRFVELSFDNGMTWTSVKNISTIATTDAFKGLSHFDVRIHSFKDGDIEGNENFVLEAWNEGQADKKSRIFTIVDQDSSSPDVTSVTLTSENVPEGVFMVADVVLSQATTSEFDHYIQLVTNSENPAYSALNEDFTGQLEISFNRGISWQSIGLVGELIKARIYEGVSEYKLRAKVYSDGVTEGAETAAISISASSDGLFAIERPFTINDAVKSCLPKVMYTIALPNPFSEDGYMDFEVGYRSEAKCDGQYKFELVETSISYVDKAKKGVDFSTLVDIKDINSREFEQFAVDASGVVTIDVPKGSAGFVVRVYGKPDDIIEGPEEFSINAWASPDQSDLFFKDITILDGDNITPSTSPNVSLLSINPNPAAEGQTARITVSLEKATTVIDSVLNVKFNDVEAISTEDYNNIAAVSFDVGATWQSVDLKSQAALLLPIGTQTVLIDVATKTDDEFETSESTMFSAWGQDDQSDFKTRKLTITDMTTASISLSSVTGNVVEGQQVELLLRLNQALNEDATIYFAPYDGTAKVGQDFSAYNYTITLEAGKTDYSIFINTTDDLDLEDIEYFDVQVTGLVNVSGSQTLRVFINDNEQTPTMDQVRALATSVKEGDEASFAVSLTHALNAPTLVSLSLTDDSAKAGDDFASIVNVSFDNGVTWSSTTLPNTVEVPAQVSEFIVKVTTIRDTERESTEEFSLKAWTTSNASDIAQASGTITDNGAPIATDDSAEVNEDSLANNIDVLGNDSDPENDKLTVASATSNEGVVQININGTLNFQPDTNFNGIATITYVVVDEFGGEDTAYVSVNVIPVNDAPIARPDLAKVSEDSQDNIIVVLSNDEDIDKDTLSVTSASANNGTVIINIDGTVTYTPNANFTGTDTISYSVSDGKGGSASSTVTVTVDNQNDAPTAAPFTAIVDEDSLNNVIDVSAYLADNDNDTLTLSSPAANNGVVTVVDNGKLTYTPKPGFVGSDTITYTVSDGKGGTAQGVITMTVKNVNDAPVAKPKAVEVNENSQNNIITLADVLEDADNDVLTVTNISAQHGTVTLQNGQLVYTPQASYSGADEITYTVSDGKGGSAQGYVEVTIKPVNATISLIAVNGASREEGQTATYRIVLNQAISNDATIEVQVTNGTAFKGSDFSFTNTTMTVPAGQTSVEFNVVTIEDSTHEELEDYNVKIIAKSNATGTAQLKAVIVDDDCLPAEYTRINYRFISESAGWDNDWGIKVDGKYTKLLDERGASGSFDVPLGKNITYVLARDGKSNDLTTDFKWNGTDQRWEDTYRGDADYNDFVVNVTTAKVSYGCK</sequence>
<protein>
    <submittedName>
        <fullName evidence="6">VCBS</fullName>
    </submittedName>
</protein>
<proteinExistence type="predicted"/>
<dbReference type="SUPFAM" id="SSF141072">
    <property type="entry name" value="CalX-like"/>
    <property type="match status" value="3"/>
</dbReference>
<gene>
    <name evidence="6" type="ORF">PTD2_02121</name>
</gene>
<dbReference type="PANTHER" id="PTHR34720">
    <property type="entry name" value="MICROCYSTIN DEPENDENT PROTEIN"/>
    <property type="match status" value="1"/>
</dbReference>
<feature type="domain" description="Calx-beta" evidence="5">
    <location>
        <begin position="1399"/>
        <end position="1493"/>
    </location>
</feature>
<feature type="domain" description="Calx-beta" evidence="5">
    <location>
        <begin position="786"/>
        <end position="873"/>
    </location>
</feature>
<dbReference type="RefSeq" id="WP_009836625.1">
    <property type="nucleotide sequence ID" value="NZ_AAOH01000001.1"/>
</dbReference>
<dbReference type="PANTHER" id="PTHR34720:SF9">
    <property type="entry name" value="BLR4714 PROTEIN"/>
    <property type="match status" value="1"/>
</dbReference>
<dbReference type="eggNOG" id="COG5295">
    <property type="taxonomic scope" value="Bacteria"/>
</dbReference>
<feature type="domain" description="Calx-beta" evidence="5">
    <location>
        <begin position="672"/>
        <end position="725"/>
    </location>
</feature>
<organism evidence="6 7">
    <name type="scientific">Pseudoalteromonas tunicata D2</name>
    <dbReference type="NCBI Taxonomy" id="87626"/>
    <lineage>
        <taxon>Bacteria</taxon>
        <taxon>Pseudomonadati</taxon>
        <taxon>Pseudomonadota</taxon>
        <taxon>Gammaproteobacteria</taxon>
        <taxon>Alteromonadales</taxon>
        <taxon>Pseudoalteromonadaceae</taxon>
        <taxon>Pseudoalteromonas</taxon>
    </lineage>
</organism>
<dbReference type="EMBL" id="AAOH01000001">
    <property type="protein sequence ID" value="EAR30327.1"/>
    <property type="molecule type" value="Genomic_DNA"/>
</dbReference>
<dbReference type="eggNOG" id="COG3391">
    <property type="taxonomic scope" value="Bacteria"/>
</dbReference>
<name>A4C445_9GAMM</name>
<dbReference type="InterPro" id="IPR038081">
    <property type="entry name" value="CalX-like_sf"/>
</dbReference>
<keyword evidence="1 4" id="KW-0732">Signal</keyword>
<dbReference type="Gene3D" id="2.60.40.2030">
    <property type="match status" value="2"/>
</dbReference>
<evidence type="ECO:0000256" key="4">
    <source>
        <dbReference type="SAM" id="SignalP"/>
    </source>
</evidence>
<keyword evidence="3" id="KW-0106">Calcium</keyword>